<dbReference type="Gene3D" id="1.10.10.60">
    <property type="entry name" value="Homeodomain-like"/>
    <property type="match status" value="1"/>
</dbReference>
<dbReference type="EMBL" id="CP016808">
    <property type="protein sequence ID" value="ANY65300.1"/>
    <property type="molecule type" value="Genomic_DNA"/>
</dbReference>
<evidence type="ECO:0000259" key="3">
    <source>
        <dbReference type="Pfam" id="PF13305"/>
    </source>
</evidence>
<dbReference type="InterPro" id="IPR036271">
    <property type="entry name" value="Tet_transcr_reg_TetR-rel_C_sf"/>
</dbReference>
<sequence>MSPRIGLDVPTIVRTAAEIANTQGLEAVTMASLSQKLGIRSPSLYNHIDGLSGVKLALAIYGLREMNEQMSKAVEGLTGEEAVYAAGNAYVAFARSNPGVYEATIPSQSQDNDEFKAVSEQLMGLIINLLDSYKLKQEIAIHIVRGLRSLLHGFSSIEQKGGFGLPYQLDESMQLVLQTYLSGIQNLVKED</sequence>
<protein>
    <submittedName>
        <fullName evidence="4">TetR family transcriptional regulator</fullName>
    </submittedName>
</protein>
<dbReference type="RefSeq" id="WP_099516701.1">
    <property type="nucleotide sequence ID" value="NZ_CP016808.1"/>
</dbReference>
<evidence type="ECO:0000256" key="2">
    <source>
        <dbReference type="ARBA" id="ARBA00023163"/>
    </source>
</evidence>
<gene>
    <name evidence="4" type="ORF">BBD42_01495</name>
</gene>
<dbReference type="Pfam" id="PF13305">
    <property type="entry name" value="TetR_C_33"/>
    <property type="match status" value="1"/>
</dbReference>
<name>A0A1B2DC52_9BACL</name>
<dbReference type="SUPFAM" id="SSF46689">
    <property type="entry name" value="Homeodomain-like"/>
    <property type="match status" value="1"/>
</dbReference>
<dbReference type="AlphaFoldDB" id="A0A1B2DC52"/>
<evidence type="ECO:0000256" key="1">
    <source>
        <dbReference type="ARBA" id="ARBA00023015"/>
    </source>
</evidence>
<dbReference type="SUPFAM" id="SSF48498">
    <property type="entry name" value="Tetracyclin repressor-like, C-terminal domain"/>
    <property type="match status" value="1"/>
</dbReference>
<organism evidence="4">
    <name type="scientific">Paenibacillus sp. BIHB 4019</name>
    <dbReference type="NCBI Taxonomy" id="1870819"/>
    <lineage>
        <taxon>Bacteria</taxon>
        <taxon>Bacillati</taxon>
        <taxon>Bacillota</taxon>
        <taxon>Bacilli</taxon>
        <taxon>Bacillales</taxon>
        <taxon>Paenibacillaceae</taxon>
        <taxon>Paenibacillus</taxon>
    </lineage>
</organism>
<feature type="domain" description="HTH-type transcriptional regulator MT1864/Rv1816-like C-terminal" evidence="3">
    <location>
        <begin position="84"/>
        <end position="179"/>
    </location>
</feature>
<keyword evidence="2" id="KW-0804">Transcription</keyword>
<keyword evidence="1" id="KW-0805">Transcription regulation</keyword>
<dbReference type="InterPro" id="IPR009057">
    <property type="entry name" value="Homeodomain-like_sf"/>
</dbReference>
<dbReference type="InterPro" id="IPR025996">
    <property type="entry name" value="MT1864/Rv1816-like_C"/>
</dbReference>
<reference evidence="4" key="1">
    <citation type="submission" date="2016-08" db="EMBL/GenBank/DDBJ databases">
        <title>Complete Genome Seqeunce of Paenibacillus sp. BIHB 4019 from tea rhizoplane.</title>
        <authorList>
            <person name="Thakur R."/>
            <person name="Swarnkar M.K."/>
            <person name="Gulati A."/>
        </authorList>
    </citation>
    <scope>NUCLEOTIDE SEQUENCE [LARGE SCALE GENOMIC DNA]</scope>
    <source>
        <strain evidence="4">BIHB4019</strain>
    </source>
</reference>
<accession>A0A1B2DC52</accession>
<dbReference type="Gene3D" id="1.10.357.10">
    <property type="entry name" value="Tetracycline Repressor, domain 2"/>
    <property type="match status" value="1"/>
</dbReference>
<evidence type="ECO:0000313" key="4">
    <source>
        <dbReference type="EMBL" id="ANY65300.1"/>
    </source>
</evidence>
<proteinExistence type="predicted"/>